<evidence type="ECO:0000256" key="5">
    <source>
        <dbReference type="ARBA" id="ARBA00022927"/>
    </source>
</evidence>
<dbReference type="EMBL" id="JAKIKT010000005">
    <property type="protein sequence ID" value="MCL2914846.1"/>
    <property type="molecule type" value="Genomic_DNA"/>
</dbReference>
<dbReference type="Proteomes" id="UP001202831">
    <property type="component" value="Unassembled WGS sequence"/>
</dbReference>
<gene>
    <name evidence="9 14" type="primary">secD</name>
    <name evidence="14" type="ORF">L2725_13845</name>
</gene>
<feature type="transmembrane region" description="Helical" evidence="9">
    <location>
        <begin position="20"/>
        <end position="41"/>
    </location>
</feature>
<dbReference type="InterPro" id="IPR054384">
    <property type="entry name" value="SecDF_P1_head"/>
</dbReference>
<dbReference type="Pfam" id="PF21760">
    <property type="entry name" value="SecD_1st"/>
    <property type="match status" value="1"/>
</dbReference>
<keyword evidence="8 9" id="KW-0472">Membrane</keyword>
<dbReference type="RefSeq" id="WP_249249487.1">
    <property type="nucleotide sequence ID" value="NZ_JAKIKT010000005.1"/>
</dbReference>
<dbReference type="PANTHER" id="PTHR30081">
    <property type="entry name" value="PROTEIN-EXPORT MEMBRANE PROTEIN SEC"/>
    <property type="match status" value="1"/>
</dbReference>
<accession>A0ABT0N8R9</accession>
<comment type="caution">
    <text evidence="14">The sequence shown here is derived from an EMBL/GenBank/DDBJ whole genome shotgun (WGS) entry which is preliminary data.</text>
</comment>
<dbReference type="Pfam" id="PF02355">
    <property type="entry name" value="SecD_SecF_C"/>
    <property type="match status" value="1"/>
</dbReference>
<keyword evidence="4 9" id="KW-0812">Transmembrane</keyword>
<feature type="transmembrane region" description="Helical" evidence="9">
    <location>
        <begin position="441"/>
        <end position="460"/>
    </location>
</feature>
<evidence type="ECO:0000313" key="15">
    <source>
        <dbReference type="Proteomes" id="UP001202831"/>
    </source>
</evidence>
<keyword evidence="7 9" id="KW-0811">Translocation</keyword>
<feature type="transmembrane region" description="Helical" evidence="9">
    <location>
        <begin position="467"/>
        <end position="490"/>
    </location>
</feature>
<dbReference type="NCBIfam" id="TIGR00916">
    <property type="entry name" value="2A0604s01"/>
    <property type="match status" value="1"/>
</dbReference>
<dbReference type="InterPro" id="IPR048634">
    <property type="entry name" value="SecD_SecF_C"/>
</dbReference>
<evidence type="ECO:0000313" key="14">
    <source>
        <dbReference type="EMBL" id="MCL2914846.1"/>
    </source>
</evidence>
<evidence type="ECO:0000259" key="10">
    <source>
        <dbReference type="Pfam" id="PF02355"/>
    </source>
</evidence>
<evidence type="ECO:0000259" key="11">
    <source>
        <dbReference type="Pfam" id="PF13721"/>
    </source>
</evidence>
<evidence type="ECO:0000259" key="13">
    <source>
        <dbReference type="Pfam" id="PF22599"/>
    </source>
</evidence>
<keyword evidence="5 9" id="KW-0653">Protein transport</keyword>
<dbReference type="PANTHER" id="PTHR30081:SF13">
    <property type="entry name" value="PROTEIN TRANSLOCASE SUBUNIT SECD"/>
    <property type="match status" value="1"/>
</dbReference>
<dbReference type="Gene3D" id="3.30.1360.200">
    <property type="match status" value="1"/>
</dbReference>
<name>A0ABT0N8R9_9GAMM</name>
<feature type="transmembrane region" description="Helical" evidence="9">
    <location>
        <begin position="496"/>
        <end position="514"/>
    </location>
</feature>
<evidence type="ECO:0000256" key="6">
    <source>
        <dbReference type="ARBA" id="ARBA00022989"/>
    </source>
</evidence>
<dbReference type="Pfam" id="PF13721">
    <property type="entry name" value="SecD-TM1"/>
    <property type="match status" value="1"/>
</dbReference>
<evidence type="ECO:0000256" key="2">
    <source>
        <dbReference type="ARBA" id="ARBA00022448"/>
    </source>
</evidence>
<keyword evidence="15" id="KW-1185">Reference proteome</keyword>
<dbReference type="InterPro" id="IPR055344">
    <property type="entry name" value="SecD_SecF_C_bact"/>
</dbReference>
<evidence type="ECO:0000256" key="8">
    <source>
        <dbReference type="ARBA" id="ARBA00023136"/>
    </source>
</evidence>
<dbReference type="InterPro" id="IPR027398">
    <property type="entry name" value="SecD-TM"/>
</dbReference>
<dbReference type="InterPro" id="IPR048631">
    <property type="entry name" value="SecD_1st"/>
</dbReference>
<dbReference type="NCBIfam" id="TIGR01129">
    <property type="entry name" value="secD"/>
    <property type="match status" value="1"/>
</dbReference>
<feature type="domain" description="SecD export protein N-terminal TM" evidence="11">
    <location>
        <begin position="14"/>
        <end position="108"/>
    </location>
</feature>
<evidence type="ECO:0000256" key="7">
    <source>
        <dbReference type="ARBA" id="ARBA00023010"/>
    </source>
</evidence>
<evidence type="ECO:0000256" key="9">
    <source>
        <dbReference type="HAMAP-Rule" id="MF_01463"/>
    </source>
</evidence>
<protein>
    <recommendedName>
        <fullName evidence="9">Protein translocase subunit SecD</fullName>
    </recommendedName>
</protein>
<sequence length="604" mass="66012">MSHTQRKGINRPSINRLSKWKYGLFIVMFLALLMQAIPSFYGDIPALGIQVKQDKYLSPEAVTRLLDTTAVPAKELQFEAGEMLVTFDTIAHQQQAKALLDTQLAKDADITVQYYSAAPEWFKTLGADPVKLGLDLRGGVQMLLYVDLDAVYQRHTEATAQELKTLLRAERIRNVQVRQVSSVELAITGMLAPAEDRLSATLDTKRMQWQVRKSDNDWRLTLTESEQQTIAAAAMEQNIQTLRNRIGELGIVEASVIRQGRDHIRIELPGVHDPKQAKTVIGATASLAFHKADINGHLLMTDTRGNQVSLLKKPVITGEHIVDARSGTDEMGRPLVSIQLDGPGGSKMTDFSRDNVGQAMASVYTEYLLNEQGKLTPSDKIINLATIQSVLPNKFQITGLDSHQEANELALLLRSGALTAPVQIVEERAIGPTLGEQNIQAGISALALGMAGMALFLMVWYRRFGWVAIAGLGANLIMQLGLLVLLPGAVLTLPGIAGLVLTVGMAVDTNVLIFERIRDRLREGASLAVAIDFGYRSAFTTIFDANITTLLSALCLYGIGSGPLQGFATTLILGLLSSMVCGIWGTRLLINPIWGRDNRRAIKI</sequence>
<dbReference type="Gene3D" id="1.20.1640.10">
    <property type="entry name" value="Multidrug efflux transporter AcrB transmembrane domain"/>
    <property type="match status" value="1"/>
</dbReference>
<dbReference type="SUPFAM" id="SSF82866">
    <property type="entry name" value="Multidrug efflux transporter AcrB transmembrane domain"/>
    <property type="match status" value="1"/>
</dbReference>
<feature type="transmembrane region" description="Helical" evidence="9">
    <location>
        <begin position="571"/>
        <end position="590"/>
    </location>
</feature>
<evidence type="ECO:0000256" key="3">
    <source>
        <dbReference type="ARBA" id="ARBA00022475"/>
    </source>
</evidence>
<dbReference type="HAMAP" id="MF_01463_B">
    <property type="entry name" value="SecD_B"/>
    <property type="match status" value="1"/>
</dbReference>
<comment type="similarity">
    <text evidence="9">Belongs to the SecD/SecF family. SecD subfamily.</text>
</comment>
<feature type="domain" description="Protein export membrane protein SecD/SecF C-terminal" evidence="10">
    <location>
        <begin position="422"/>
        <end position="582"/>
    </location>
</feature>
<dbReference type="Pfam" id="PF22599">
    <property type="entry name" value="SecDF_P1_head"/>
    <property type="match status" value="1"/>
</dbReference>
<dbReference type="Gene3D" id="3.30.70.3400">
    <property type="match status" value="1"/>
</dbReference>
<comment type="subunit">
    <text evidence="9">Forms a complex with SecF. Part of the essential Sec protein translocation apparatus which comprises SecA, SecYEG and auxiliary proteins SecDF-YajC and YidC.</text>
</comment>
<feature type="domain" description="SecDF P1 head subdomain" evidence="13">
    <location>
        <begin position="302"/>
        <end position="420"/>
    </location>
</feature>
<organism evidence="14 15">
    <name type="scientific">Shewanella corallii</name>
    <dbReference type="NCBI Taxonomy" id="560080"/>
    <lineage>
        <taxon>Bacteria</taxon>
        <taxon>Pseudomonadati</taxon>
        <taxon>Pseudomonadota</taxon>
        <taxon>Gammaproteobacteria</taxon>
        <taxon>Alteromonadales</taxon>
        <taxon>Shewanellaceae</taxon>
        <taxon>Shewanella</taxon>
    </lineage>
</organism>
<dbReference type="InterPro" id="IPR005791">
    <property type="entry name" value="SecD"/>
</dbReference>
<keyword evidence="6 9" id="KW-1133">Transmembrane helix</keyword>
<evidence type="ECO:0000256" key="4">
    <source>
        <dbReference type="ARBA" id="ARBA00022692"/>
    </source>
</evidence>
<comment type="subcellular location">
    <subcellularLocation>
        <location evidence="1 9">Cell membrane</location>
        <topology evidence="1 9">Multi-pass membrane protein</topology>
    </subcellularLocation>
</comment>
<dbReference type="NCBIfam" id="NF009545">
    <property type="entry name" value="PRK12933.1"/>
    <property type="match status" value="1"/>
</dbReference>
<keyword evidence="3 9" id="KW-1003">Cell membrane</keyword>
<feature type="transmembrane region" description="Helical" evidence="9">
    <location>
        <begin position="535"/>
        <end position="559"/>
    </location>
</feature>
<reference evidence="14 15" key="1">
    <citation type="submission" date="2022-01" db="EMBL/GenBank/DDBJ databases">
        <title>Whole genome-based taxonomy of the Shewanellaceae.</title>
        <authorList>
            <person name="Martin-Rodriguez A.J."/>
        </authorList>
    </citation>
    <scope>NUCLEOTIDE SEQUENCE [LARGE SCALE GENOMIC DNA]</scope>
    <source>
        <strain evidence="14 15">DSM 21332</strain>
    </source>
</reference>
<dbReference type="InterPro" id="IPR022813">
    <property type="entry name" value="SecD/SecF_arch_bac"/>
</dbReference>
<comment type="function">
    <text evidence="9">Part of the Sec protein translocase complex. Interacts with the SecYEG preprotein conducting channel. SecDF uses the proton motive force (PMF) to complete protein translocation after the ATP-dependent function of SecA.</text>
</comment>
<feature type="domain" description="Protein translocase subunit SecDF P1" evidence="12">
    <location>
        <begin position="235"/>
        <end position="293"/>
    </location>
</feature>
<proteinExistence type="inferred from homology"/>
<evidence type="ECO:0000259" key="12">
    <source>
        <dbReference type="Pfam" id="PF21760"/>
    </source>
</evidence>
<evidence type="ECO:0000256" key="1">
    <source>
        <dbReference type="ARBA" id="ARBA00004651"/>
    </source>
</evidence>
<keyword evidence="2 9" id="KW-0813">Transport</keyword>